<evidence type="ECO:0000256" key="5">
    <source>
        <dbReference type="ARBA" id="ARBA00023054"/>
    </source>
</evidence>
<feature type="compositionally biased region" description="Basic residues" evidence="8">
    <location>
        <begin position="45"/>
        <end position="54"/>
    </location>
</feature>
<evidence type="ECO:0000256" key="6">
    <source>
        <dbReference type="ARBA" id="ARBA00023136"/>
    </source>
</evidence>
<feature type="compositionally biased region" description="Polar residues" evidence="8">
    <location>
        <begin position="190"/>
        <end position="206"/>
    </location>
</feature>
<dbReference type="PANTHER" id="PTHR13815:SF7">
    <property type="entry name" value="GOLGIN SUBFAMILY A MEMBER 5"/>
    <property type="match status" value="1"/>
</dbReference>
<dbReference type="GO" id="GO:0000301">
    <property type="term" value="P:retrograde transport, vesicle recycling within Golgi"/>
    <property type="evidence" value="ECO:0007669"/>
    <property type="project" value="TreeGrafter"/>
</dbReference>
<dbReference type="STRING" id="57577.A0A2K3NNP7"/>
<sequence length="734" mass="80934">MASWLKVAEDLFEVVDRRAKLVASDVAEEQSDSKSPASNGQGSQGKRKKSKPKKGPSDPSTIISDDATKEKSGSPAATLDVSVTTPSDKVDPVAKNDGSDLISTNQPKDLQPTDPTSPILGTSLSKELASDTGKHDTGDVEVLVHDADVDVTTTSSANNEPVKENASDIHEVDPSPSPKGIKDHNHESTSTEPITKSGDLDSNPNTDQEKTEPVADDVAPNSDTILKGSDTKAEPIVNQKSQGDHKTDISPKKVQDQLEEAQGLLKTTKSTGQSKEARLARVCAGLSSRLQEYKSENAQLEELLTAERELSKSYEASIKQLQKDLSESKKEVTRVESNMAEALAAKNAEIESVLSSVEAIKRQAALSEGNLASLQICALAIAMSSIDSFAGMGNTVPILSGKHGIYDEKSGTIGDKDDAGNQALREELASVERRAEEERAAHNATKLAAMGREVELEHRAVESSTALARIQRIADERTAKATDLEQKVALLEVECSSLNQELQDMEARLRREQKKSPEEANQVIQIQAWQEEVERARQGQREAENKLSSLEAELQKLRVEMAAMKRDAEHYSRQEHTELEKRYRELTDLLYYKQTQLETMVSEKAATEFQLEKEIKRLKEAQAETERSRVSRRASSAWEDESEIKALEPLPLHHRHLAGASIQLQKAIKLLDSGAVRATRFLWRYPTARVFLFFYLVFVHLFLMYLLHRLQVQADSMSDREVAASMGLSNQSLP</sequence>
<feature type="compositionally biased region" description="Basic and acidic residues" evidence="8">
    <location>
        <begin position="128"/>
        <end position="148"/>
    </location>
</feature>
<reference evidence="10 11" key="1">
    <citation type="journal article" date="2014" name="Am. J. Bot.">
        <title>Genome assembly and annotation for red clover (Trifolium pratense; Fabaceae).</title>
        <authorList>
            <person name="Istvanek J."/>
            <person name="Jaros M."/>
            <person name="Krenek A."/>
            <person name="Repkova J."/>
        </authorList>
    </citation>
    <scope>NUCLEOTIDE SEQUENCE [LARGE SCALE GENOMIC DNA]</scope>
    <source>
        <strain evidence="11">cv. Tatra</strain>
        <tissue evidence="10">Young leaves</tissue>
    </source>
</reference>
<gene>
    <name evidence="10" type="ORF">L195_g001082</name>
</gene>
<dbReference type="Pfam" id="PF09787">
    <property type="entry name" value="Golgin_A5"/>
    <property type="match status" value="1"/>
</dbReference>
<protein>
    <submittedName>
        <fullName evidence="10">Golgin candidate 1-like protein</fullName>
    </submittedName>
</protein>
<evidence type="ECO:0000313" key="10">
    <source>
        <dbReference type="EMBL" id="PNY04657.1"/>
    </source>
</evidence>
<feature type="compositionally biased region" description="Basic and acidic residues" evidence="8">
    <location>
        <begin position="161"/>
        <end position="173"/>
    </location>
</feature>
<dbReference type="PANTHER" id="PTHR13815">
    <property type="entry name" value="GOLGIN-84"/>
    <property type="match status" value="1"/>
</dbReference>
<evidence type="ECO:0000256" key="9">
    <source>
        <dbReference type="SAM" id="Phobius"/>
    </source>
</evidence>
<evidence type="ECO:0000256" key="4">
    <source>
        <dbReference type="ARBA" id="ARBA00023034"/>
    </source>
</evidence>
<dbReference type="InterPro" id="IPR019177">
    <property type="entry name" value="Golgin_subfamily_A_member_5"/>
</dbReference>
<feature type="compositionally biased region" description="Basic and acidic residues" evidence="8">
    <location>
        <begin position="242"/>
        <end position="253"/>
    </location>
</feature>
<feature type="coiled-coil region" evidence="7">
    <location>
        <begin position="283"/>
        <end position="345"/>
    </location>
</feature>
<proteinExistence type="predicted"/>
<feature type="compositionally biased region" description="Basic and acidic residues" evidence="8">
    <location>
        <begin position="88"/>
        <end position="98"/>
    </location>
</feature>
<keyword evidence="6 9" id="KW-0472">Membrane</keyword>
<organism evidence="10 11">
    <name type="scientific">Trifolium pratense</name>
    <name type="common">Red clover</name>
    <dbReference type="NCBI Taxonomy" id="57577"/>
    <lineage>
        <taxon>Eukaryota</taxon>
        <taxon>Viridiplantae</taxon>
        <taxon>Streptophyta</taxon>
        <taxon>Embryophyta</taxon>
        <taxon>Tracheophyta</taxon>
        <taxon>Spermatophyta</taxon>
        <taxon>Magnoliopsida</taxon>
        <taxon>eudicotyledons</taxon>
        <taxon>Gunneridae</taxon>
        <taxon>Pentapetalae</taxon>
        <taxon>rosids</taxon>
        <taxon>fabids</taxon>
        <taxon>Fabales</taxon>
        <taxon>Fabaceae</taxon>
        <taxon>Papilionoideae</taxon>
        <taxon>50 kb inversion clade</taxon>
        <taxon>NPAAA clade</taxon>
        <taxon>Hologalegina</taxon>
        <taxon>IRL clade</taxon>
        <taxon>Trifolieae</taxon>
        <taxon>Trifolium</taxon>
    </lineage>
</organism>
<dbReference type="EMBL" id="ASHM01000416">
    <property type="protein sequence ID" value="PNY04657.1"/>
    <property type="molecule type" value="Genomic_DNA"/>
</dbReference>
<dbReference type="AlphaFoldDB" id="A0A2K3NNP7"/>
<keyword evidence="3 9" id="KW-1133">Transmembrane helix</keyword>
<evidence type="ECO:0000256" key="3">
    <source>
        <dbReference type="ARBA" id="ARBA00022989"/>
    </source>
</evidence>
<dbReference type="GO" id="GO:0000139">
    <property type="term" value="C:Golgi membrane"/>
    <property type="evidence" value="ECO:0007669"/>
    <property type="project" value="UniProtKB-SubCell"/>
</dbReference>
<comment type="caution">
    <text evidence="10">The sequence shown here is derived from an EMBL/GenBank/DDBJ whole genome shotgun (WGS) entry which is preliminary data.</text>
</comment>
<feature type="compositionally biased region" description="Polar residues" evidence="8">
    <location>
        <begin position="101"/>
        <end position="125"/>
    </location>
</feature>
<keyword evidence="2 9" id="KW-0812">Transmembrane</keyword>
<feature type="region of interest" description="Disordered" evidence="8">
    <location>
        <begin position="22"/>
        <end position="253"/>
    </location>
</feature>
<feature type="coiled-coil region" evidence="7">
    <location>
        <begin position="474"/>
        <end position="574"/>
    </location>
</feature>
<feature type="compositionally biased region" description="Basic and acidic residues" evidence="8">
    <location>
        <begin position="180"/>
        <end position="189"/>
    </location>
</feature>
<accession>A0A2K3NNP7</accession>
<dbReference type="Proteomes" id="UP000236291">
    <property type="component" value="Unassembled WGS sequence"/>
</dbReference>
<keyword evidence="4" id="KW-0333">Golgi apparatus</keyword>
<evidence type="ECO:0000256" key="2">
    <source>
        <dbReference type="ARBA" id="ARBA00022692"/>
    </source>
</evidence>
<keyword evidence="5 7" id="KW-0175">Coiled coil</keyword>
<evidence type="ECO:0000256" key="1">
    <source>
        <dbReference type="ARBA" id="ARBA00004194"/>
    </source>
</evidence>
<evidence type="ECO:0000256" key="8">
    <source>
        <dbReference type="SAM" id="MobiDB-lite"/>
    </source>
</evidence>
<dbReference type="GO" id="GO:0007030">
    <property type="term" value="P:Golgi organization"/>
    <property type="evidence" value="ECO:0007669"/>
    <property type="project" value="InterPro"/>
</dbReference>
<feature type="transmembrane region" description="Helical" evidence="9">
    <location>
        <begin position="690"/>
        <end position="707"/>
    </location>
</feature>
<evidence type="ECO:0000313" key="11">
    <source>
        <dbReference type="Proteomes" id="UP000236291"/>
    </source>
</evidence>
<dbReference type="GO" id="GO:0031985">
    <property type="term" value="C:Golgi cisterna"/>
    <property type="evidence" value="ECO:0007669"/>
    <property type="project" value="TreeGrafter"/>
</dbReference>
<name>A0A2K3NNP7_TRIPR</name>
<comment type="subcellular location">
    <subcellularLocation>
        <location evidence="1">Golgi apparatus membrane</location>
        <topology evidence="1">Single-pass membrane protein</topology>
    </subcellularLocation>
</comment>
<reference evidence="10 11" key="2">
    <citation type="journal article" date="2017" name="Front. Plant Sci.">
        <title>Gene Classification and Mining of Molecular Markers Useful in Red Clover (Trifolium pratense) Breeding.</title>
        <authorList>
            <person name="Istvanek J."/>
            <person name="Dluhosova J."/>
            <person name="Dluhos P."/>
            <person name="Patkova L."/>
            <person name="Nedelnik J."/>
            <person name="Repkova J."/>
        </authorList>
    </citation>
    <scope>NUCLEOTIDE SEQUENCE [LARGE SCALE GENOMIC DNA]</scope>
    <source>
        <strain evidence="11">cv. Tatra</strain>
        <tissue evidence="10">Young leaves</tissue>
    </source>
</reference>
<evidence type="ECO:0000256" key="7">
    <source>
        <dbReference type="SAM" id="Coils"/>
    </source>
</evidence>